<evidence type="ECO:0000259" key="16">
    <source>
        <dbReference type="PROSITE" id="PS50002"/>
    </source>
</evidence>
<evidence type="ECO:0000256" key="4">
    <source>
        <dbReference type="ARBA" id="ARBA00022692"/>
    </source>
</evidence>
<dbReference type="EMBL" id="HBUE01264146">
    <property type="protein sequence ID" value="CAG6560559.1"/>
    <property type="molecule type" value="Transcribed_RNA"/>
</dbReference>
<comment type="similarity">
    <text evidence="1">Belongs to the peroxin-13 family.</text>
</comment>
<evidence type="ECO:0000256" key="9">
    <source>
        <dbReference type="ARBA" id="ARBA00023140"/>
    </source>
</evidence>
<evidence type="ECO:0000256" key="3">
    <source>
        <dbReference type="ARBA" id="ARBA00022448"/>
    </source>
</evidence>
<dbReference type="SMART" id="SM00326">
    <property type="entry name" value="SH3"/>
    <property type="match status" value="1"/>
</dbReference>
<evidence type="ECO:0000256" key="2">
    <source>
        <dbReference type="ARBA" id="ARBA00022443"/>
    </source>
</evidence>
<dbReference type="Gene3D" id="2.30.30.40">
    <property type="entry name" value="SH3 Domains"/>
    <property type="match status" value="1"/>
</dbReference>
<keyword evidence="2 13" id="KW-0728">SH3 domain</keyword>
<dbReference type="InterPro" id="IPR036028">
    <property type="entry name" value="SH3-like_dom_sf"/>
</dbReference>
<dbReference type="CDD" id="cd11864">
    <property type="entry name" value="SH3_PEX13_eumet"/>
    <property type="match status" value="1"/>
</dbReference>
<dbReference type="AlphaFoldDB" id="A0A8D8CAF2"/>
<keyword evidence="4 15" id="KW-0812">Transmembrane</keyword>
<evidence type="ECO:0000256" key="12">
    <source>
        <dbReference type="ARBA" id="ARBA00046271"/>
    </source>
</evidence>
<dbReference type="Pfam" id="PF04088">
    <property type="entry name" value="Peroxin-13_N"/>
    <property type="match status" value="1"/>
</dbReference>
<dbReference type="GO" id="GO:1990429">
    <property type="term" value="C:peroxisomal importomer complex"/>
    <property type="evidence" value="ECO:0007669"/>
    <property type="project" value="TreeGrafter"/>
</dbReference>
<keyword evidence="5" id="KW-0653">Protein transport</keyword>
<protein>
    <recommendedName>
        <fullName evidence="11">Peroxisomal membrane protein PEX13</fullName>
    </recommendedName>
    <alternativeName>
        <fullName evidence="10">Peroxin-13</fullName>
    </alternativeName>
</protein>
<reference evidence="17" key="1">
    <citation type="submission" date="2021-05" db="EMBL/GenBank/DDBJ databases">
        <authorList>
            <person name="Alioto T."/>
            <person name="Alioto T."/>
            <person name="Gomez Garrido J."/>
        </authorList>
    </citation>
    <scope>NUCLEOTIDE SEQUENCE</scope>
</reference>
<dbReference type="EMBL" id="HBUE01264145">
    <property type="protein sequence ID" value="CAG6560558.1"/>
    <property type="molecule type" value="Transcribed_RNA"/>
</dbReference>
<keyword evidence="3" id="KW-0813">Transport</keyword>
<name>A0A8D8CAF2_CULPI</name>
<dbReference type="PANTHER" id="PTHR19332">
    <property type="entry name" value="PEROXISOMAL MEMBRANE PROTEIN PEX13"/>
    <property type="match status" value="1"/>
</dbReference>
<evidence type="ECO:0000256" key="8">
    <source>
        <dbReference type="ARBA" id="ARBA00023136"/>
    </source>
</evidence>
<dbReference type="PROSITE" id="PS50002">
    <property type="entry name" value="SH3"/>
    <property type="match status" value="1"/>
</dbReference>
<dbReference type="GO" id="GO:0005778">
    <property type="term" value="C:peroxisomal membrane"/>
    <property type="evidence" value="ECO:0007669"/>
    <property type="project" value="UniProtKB-SubCell"/>
</dbReference>
<accession>A0A8D8CAF2</accession>
<evidence type="ECO:0000256" key="7">
    <source>
        <dbReference type="ARBA" id="ARBA00023010"/>
    </source>
</evidence>
<feature type="transmembrane region" description="Helical" evidence="15">
    <location>
        <begin position="164"/>
        <end position="182"/>
    </location>
</feature>
<dbReference type="EMBL" id="HBUE01159016">
    <property type="protein sequence ID" value="CAG6509184.1"/>
    <property type="molecule type" value="Transcribed_RNA"/>
</dbReference>
<evidence type="ECO:0000313" key="17">
    <source>
        <dbReference type="EMBL" id="CAG6490914.1"/>
    </source>
</evidence>
<evidence type="ECO:0000256" key="14">
    <source>
        <dbReference type="SAM" id="MobiDB-lite"/>
    </source>
</evidence>
<organism evidence="17">
    <name type="scientific">Culex pipiens</name>
    <name type="common">House mosquito</name>
    <dbReference type="NCBI Taxonomy" id="7175"/>
    <lineage>
        <taxon>Eukaryota</taxon>
        <taxon>Metazoa</taxon>
        <taxon>Ecdysozoa</taxon>
        <taxon>Arthropoda</taxon>
        <taxon>Hexapoda</taxon>
        <taxon>Insecta</taxon>
        <taxon>Pterygota</taxon>
        <taxon>Neoptera</taxon>
        <taxon>Endopterygota</taxon>
        <taxon>Diptera</taxon>
        <taxon>Nematocera</taxon>
        <taxon>Culicoidea</taxon>
        <taxon>Culicidae</taxon>
        <taxon>Culicinae</taxon>
        <taxon>Culicini</taxon>
        <taxon>Culex</taxon>
        <taxon>Culex</taxon>
    </lineage>
</organism>
<dbReference type="InterPro" id="IPR001452">
    <property type="entry name" value="SH3_domain"/>
</dbReference>
<keyword evidence="7" id="KW-0811">Translocation</keyword>
<evidence type="ECO:0000256" key="1">
    <source>
        <dbReference type="ARBA" id="ARBA00006033"/>
    </source>
</evidence>
<feature type="domain" description="SH3" evidence="16">
    <location>
        <begin position="263"/>
        <end position="331"/>
    </location>
</feature>
<dbReference type="SUPFAM" id="SSF50044">
    <property type="entry name" value="SH3-domain"/>
    <property type="match status" value="1"/>
</dbReference>
<dbReference type="EMBL" id="HBUE01117220">
    <property type="protein sequence ID" value="CAG6490914.1"/>
    <property type="molecule type" value="Transcribed_RNA"/>
</dbReference>
<comment type="subcellular location">
    <subcellularLocation>
        <location evidence="12">Peroxisome membrane</location>
    </subcellularLocation>
</comment>
<evidence type="ECO:0000256" key="10">
    <source>
        <dbReference type="ARBA" id="ARBA00029693"/>
    </source>
</evidence>
<dbReference type="InterPro" id="IPR035463">
    <property type="entry name" value="Pex13"/>
</dbReference>
<sequence>MQPNTNFRNPILNEPRVFGGQYGLSTPAGIVSSNQPPPLPPRPVTSSMQMGYGSPYGASRFGMPSSYGYSGFGGMGGYGGGYGGYGSMFGSGGYGGYGMSGPYPEHRFIQMAEESSRPAFENIQSLVGAIGNIAAMLDSTFFALTSSFRAVLGVAANFAHLRGVFAQFWTSFALIRWGVWAYRKVLYLLRITKTDPTTESFKEAFQMAEANGGGNPPGSGQKRGSSMSVVLFLGFILSAPYLLMKLFGGAETPDQSKNPREWKNPVEAVAIYNFDGANPGELTIRAGQPILIAPRTVQTEQNLLNTGWVLASVDNNTAGLIPVNYVQGAAAKAAPKDVTLHSEEQQQPQSSDA</sequence>
<dbReference type="InterPro" id="IPR007223">
    <property type="entry name" value="Peroxin-13_N"/>
</dbReference>
<feature type="compositionally biased region" description="Basic and acidic residues" evidence="14">
    <location>
        <begin position="334"/>
        <end position="344"/>
    </location>
</feature>
<feature type="transmembrane region" description="Helical" evidence="15">
    <location>
        <begin position="229"/>
        <end position="248"/>
    </location>
</feature>
<evidence type="ECO:0000256" key="5">
    <source>
        <dbReference type="ARBA" id="ARBA00022927"/>
    </source>
</evidence>
<evidence type="ECO:0000256" key="11">
    <source>
        <dbReference type="ARBA" id="ARBA00034535"/>
    </source>
</evidence>
<keyword evidence="9" id="KW-0576">Peroxisome</keyword>
<dbReference type="GO" id="GO:0016560">
    <property type="term" value="P:protein import into peroxisome matrix, docking"/>
    <property type="evidence" value="ECO:0007669"/>
    <property type="project" value="InterPro"/>
</dbReference>
<evidence type="ECO:0000256" key="6">
    <source>
        <dbReference type="ARBA" id="ARBA00022989"/>
    </source>
</evidence>
<dbReference type="EMBL" id="HBUE01159017">
    <property type="protein sequence ID" value="CAG6509185.1"/>
    <property type="molecule type" value="Transcribed_RNA"/>
</dbReference>
<dbReference type="PANTHER" id="PTHR19332:SF1">
    <property type="entry name" value="PEROXISOMAL MEMBRANE PROTEIN PEX13"/>
    <property type="match status" value="1"/>
</dbReference>
<evidence type="ECO:0000256" key="15">
    <source>
        <dbReference type="SAM" id="Phobius"/>
    </source>
</evidence>
<feature type="transmembrane region" description="Helical" evidence="15">
    <location>
        <begin position="126"/>
        <end position="144"/>
    </location>
</feature>
<keyword evidence="8 15" id="KW-0472">Membrane</keyword>
<keyword evidence="6 15" id="KW-1133">Transmembrane helix</keyword>
<evidence type="ECO:0000256" key="13">
    <source>
        <dbReference type="PROSITE-ProRule" id="PRU00192"/>
    </source>
</evidence>
<feature type="region of interest" description="Disordered" evidence="14">
    <location>
        <begin position="334"/>
        <end position="353"/>
    </location>
</feature>
<proteinExistence type="inferred from homology"/>